<name>A0A415EPV7_ENTCA</name>
<comment type="caution">
    <text evidence="3">The sequence shown here is derived from an EMBL/GenBank/DDBJ whole genome shotgun (WGS) entry which is preliminary data.</text>
</comment>
<evidence type="ECO:0000256" key="1">
    <source>
        <dbReference type="SAM" id="Phobius"/>
    </source>
</evidence>
<feature type="domain" description="Regulatory protein YycH" evidence="2">
    <location>
        <begin position="12"/>
        <end position="423"/>
    </location>
</feature>
<keyword evidence="1" id="KW-0812">Transmembrane</keyword>
<keyword evidence="1" id="KW-0472">Membrane</keyword>
<sequence length="436" mass="50052">MRISEKIIRVGLIVMIALSFYFSYMIWLNPTGFNNASTETDTGVNPRFKPTNKKSDLFLPLYLTWNDEDAIKETNSEAVIREIQEAINEATISDLTLRTYGEEQAFSKAQEVNQGVSLNYYTTFYLKDYEKTFEKELSLEDESETEDFPFSRIQFDLEENTIQFVDFTHQRVVRGKIDWDKSQVKHLLADNPREWTTMVADEERSSKQYYTQDSIKLKKYSYYSSTQSQSLFREAFFSNPKNVKINDESVDTYYYEGGQNMTVLQDQQQVKFETTTDSSDETDLAMLSADYIIRLGNNFGTIRYFDQQDKHLDYRVFVEGYPVFSTGGQGVISVAFSESGQTGSREMTISASLNAIQVPIPSETEIELPSSLSVKNELIAAGADPELLQQIIVGYQWGEIKDAPLVDLTPAWYVNYDSSWISYDALMTKLAETEEN</sequence>
<dbReference type="Gene3D" id="3.30.310.160">
    <property type="entry name" value="YycH protein, domain 2"/>
    <property type="match status" value="1"/>
</dbReference>
<organism evidence="3 4">
    <name type="scientific">Enterococcus casseliflavus</name>
    <name type="common">Enterococcus flavescens</name>
    <dbReference type="NCBI Taxonomy" id="37734"/>
    <lineage>
        <taxon>Bacteria</taxon>
        <taxon>Bacillati</taxon>
        <taxon>Bacillota</taxon>
        <taxon>Bacilli</taxon>
        <taxon>Lactobacillales</taxon>
        <taxon>Enterococcaceae</taxon>
        <taxon>Enterococcus</taxon>
    </lineage>
</organism>
<proteinExistence type="predicted"/>
<dbReference type="InterPro" id="IPR042274">
    <property type="entry name" value="YycH/YycI_2"/>
</dbReference>
<dbReference type="EMBL" id="QRMZ01000020">
    <property type="protein sequence ID" value="RHK05395.1"/>
    <property type="molecule type" value="Genomic_DNA"/>
</dbReference>
<evidence type="ECO:0000313" key="4">
    <source>
        <dbReference type="Proteomes" id="UP000286288"/>
    </source>
</evidence>
<gene>
    <name evidence="3" type="ORF">DW084_14030</name>
</gene>
<feature type="transmembrane region" description="Helical" evidence="1">
    <location>
        <begin position="7"/>
        <end position="27"/>
    </location>
</feature>
<reference evidence="3 4" key="1">
    <citation type="submission" date="2018-08" db="EMBL/GenBank/DDBJ databases">
        <title>A genome reference for cultivated species of the human gut microbiota.</title>
        <authorList>
            <person name="Zou Y."/>
            <person name="Xue W."/>
            <person name="Luo G."/>
        </authorList>
    </citation>
    <scope>NUCLEOTIDE SEQUENCE [LARGE SCALE GENOMIC DNA]</scope>
    <source>
        <strain evidence="3 4">AF48-16</strain>
    </source>
</reference>
<dbReference type="AlphaFoldDB" id="A0A415EPV7"/>
<evidence type="ECO:0000313" key="3">
    <source>
        <dbReference type="EMBL" id="RHK05395.1"/>
    </source>
</evidence>
<accession>A0A415EPV7</accession>
<dbReference type="CDD" id="cd15787">
    <property type="entry name" value="YycH_N"/>
    <property type="match status" value="1"/>
</dbReference>
<dbReference type="Proteomes" id="UP000286288">
    <property type="component" value="Unassembled WGS sequence"/>
</dbReference>
<dbReference type="Pfam" id="PF07435">
    <property type="entry name" value="YycH"/>
    <property type="match status" value="1"/>
</dbReference>
<evidence type="ECO:0000259" key="2">
    <source>
        <dbReference type="Pfam" id="PF07435"/>
    </source>
</evidence>
<keyword evidence="1" id="KW-1133">Transmembrane helix</keyword>
<dbReference type="Gene3D" id="3.10.450.310">
    <property type="match status" value="1"/>
</dbReference>
<protein>
    <recommendedName>
        <fullName evidence="2">Regulatory protein YycH domain-containing protein</fullName>
    </recommendedName>
</protein>
<dbReference type="InterPro" id="IPR009996">
    <property type="entry name" value="YycH"/>
</dbReference>